<comment type="similarity">
    <text evidence="1">Belongs to the short-chain dehydrogenases/reductases (SDR) family.</text>
</comment>
<accession>A0A951QFH0</accession>
<dbReference type="InterPro" id="IPR057326">
    <property type="entry name" value="KR_dom"/>
</dbReference>
<keyword evidence="2 4" id="KW-0560">Oxidoreductase</keyword>
<evidence type="ECO:0000259" key="3">
    <source>
        <dbReference type="SMART" id="SM00822"/>
    </source>
</evidence>
<dbReference type="FunFam" id="3.40.50.720:FF:000084">
    <property type="entry name" value="Short-chain dehydrogenase reductase"/>
    <property type="match status" value="1"/>
</dbReference>
<gene>
    <name evidence="4" type="ORF">KME15_23210</name>
</gene>
<proteinExistence type="inferred from homology"/>
<comment type="caution">
    <text evidence="4">The sequence shown here is derived from an EMBL/GenBank/DDBJ whole genome shotgun (WGS) entry which is preliminary data.</text>
</comment>
<feature type="domain" description="Ketoreductase" evidence="3">
    <location>
        <begin position="6"/>
        <end position="190"/>
    </location>
</feature>
<dbReference type="InterPro" id="IPR020904">
    <property type="entry name" value="Sc_DH/Rdtase_CS"/>
</dbReference>
<dbReference type="PRINTS" id="PR00081">
    <property type="entry name" value="GDHRDH"/>
</dbReference>
<protein>
    <submittedName>
        <fullName evidence="4">Glucose 1-dehydrogenase</fullName>
        <ecNumber evidence="4">1.1.1.47</ecNumber>
    </submittedName>
</protein>
<evidence type="ECO:0000256" key="2">
    <source>
        <dbReference type="ARBA" id="ARBA00023002"/>
    </source>
</evidence>
<dbReference type="AlphaFoldDB" id="A0A951QFH0"/>
<dbReference type="GO" id="GO:0047936">
    <property type="term" value="F:glucose 1-dehydrogenase [NAD(P)+] activity"/>
    <property type="evidence" value="ECO:0007669"/>
    <property type="project" value="UniProtKB-EC"/>
</dbReference>
<reference evidence="4" key="2">
    <citation type="journal article" date="2022" name="Microbiol. Resour. Announc.">
        <title>Metagenome Sequencing to Explore Phylogenomics of Terrestrial Cyanobacteria.</title>
        <authorList>
            <person name="Ward R.D."/>
            <person name="Stajich J.E."/>
            <person name="Johansen J.R."/>
            <person name="Huntemann M."/>
            <person name="Clum A."/>
            <person name="Foster B."/>
            <person name="Foster B."/>
            <person name="Roux S."/>
            <person name="Palaniappan K."/>
            <person name="Varghese N."/>
            <person name="Mukherjee S."/>
            <person name="Reddy T.B.K."/>
            <person name="Daum C."/>
            <person name="Copeland A."/>
            <person name="Chen I.A."/>
            <person name="Ivanova N.N."/>
            <person name="Kyrpides N.C."/>
            <person name="Shapiro N."/>
            <person name="Eloe-Fadrosh E.A."/>
            <person name="Pietrasiak N."/>
        </authorList>
    </citation>
    <scope>NUCLEOTIDE SEQUENCE</scope>
    <source>
        <strain evidence="4">UHER 2000/2452</strain>
    </source>
</reference>
<evidence type="ECO:0000256" key="1">
    <source>
        <dbReference type="ARBA" id="ARBA00006484"/>
    </source>
</evidence>
<dbReference type="PROSITE" id="PS00061">
    <property type="entry name" value="ADH_SHORT"/>
    <property type="match status" value="1"/>
</dbReference>
<reference evidence="4" key="1">
    <citation type="submission" date="2021-05" db="EMBL/GenBank/DDBJ databases">
        <authorList>
            <person name="Pietrasiak N."/>
            <person name="Ward R."/>
            <person name="Stajich J.E."/>
            <person name="Kurbessoian T."/>
        </authorList>
    </citation>
    <scope>NUCLEOTIDE SEQUENCE</scope>
    <source>
        <strain evidence="4">UHER 2000/2452</strain>
    </source>
</reference>
<dbReference type="SMART" id="SM00822">
    <property type="entry name" value="PKS_KR"/>
    <property type="match status" value="1"/>
</dbReference>
<dbReference type="Gene3D" id="3.40.50.720">
    <property type="entry name" value="NAD(P)-binding Rossmann-like Domain"/>
    <property type="match status" value="1"/>
</dbReference>
<dbReference type="PRINTS" id="PR00080">
    <property type="entry name" value="SDRFAMILY"/>
</dbReference>
<evidence type="ECO:0000313" key="4">
    <source>
        <dbReference type="EMBL" id="MBW4661589.1"/>
    </source>
</evidence>
<name>A0A951QFH0_9CYAN</name>
<dbReference type="PANTHER" id="PTHR43639">
    <property type="entry name" value="OXIDOREDUCTASE, SHORT-CHAIN DEHYDROGENASE/REDUCTASE FAMILY (AFU_ORTHOLOGUE AFUA_5G02870)"/>
    <property type="match status" value="1"/>
</dbReference>
<dbReference type="InterPro" id="IPR002347">
    <property type="entry name" value="SDR_fam"/>
</dbReference>
<organism evidence="4 5">
    <name type="scientific">Drouetiella hepatica Uher 2000/2452</name>
    <dbReference type="NCBI Taxonomy" id="904376"/>
    <lineage>
        <taxon>Bacteria</taxon>
        <taxon>Bacillati</taxon>
        <taxon>Cyanobacteriota</taxon>
        <taxon>Cyanophyceae</taxon>
        <taxon>Oculatellales</taxon>
        <taxon>Oculatellaceae</taxon>
        <taxon>Drouetiella</taxon>
    </lineage>
</organism>
<dbReference type="NCBIfam" id="NF005559">
    <property type="entry name" value="PRK07231.1"/>
    <property type="match status" value="1"/>
</dbReference>
<evidence type="ECO:0000313" key="5">
    <source>
        <dbReference type="Proteomes" id="UP000757435"/>
    </source>
</evidence>
<dbReference type="PANTHER" id="PTHR43639:SF1">
    <property type="entry name" value="SHORT-CHAIN DEHYDROGENASE_REDUCTASE FAMILY PROTEIN"/>
    <property type="match status" value="1"/>
</dbReference>
<dbReference type="EC" id="1.1.1.47" evidence="4"/>
<dbReference type="SUPFAM" id="SSF51735">
    <property type="entry name" value="NAD(P)-binding Rossmann-fold domains"/>
    <property type="match status" value="1"/>
</dbReference>
<dbReference type="InterPro" id="IPR036291">
    <property type="entry name" value="NAD(P)-bd_dom_sf"/>
</dbReference>
<dbReference type="Proteomes" id="UP000757435">
    <property type="component" value="Unassembled WGS sequence"/>
</dbReference>
<dbReference type="EMBL" id="JAHHHD010000040">
    <property type="protein sequence ID" value="MBW4661589.1"/>
    <property type="molecule type" value="Genomic_DNA"/>
</dbReference>
<sequence length="246" mass="25513">MKLEAKVAVVTGASKGIGAAIAKHLAAEGASVIVNYASSREGADRVVAEITAAGGKAVAVQANVSDQADIIRLFKETVGTYGKLDILVNNAGVYEFLTLAEITPEHFHRQYDLNVLGLILTTQEAVKHIGSDGGSIINMSSVVSTLSPAGSAVYNSTKSAVDGLTRSFAKELAPRHIRVNSINPGLIETEGFQASAIADHGNAVASTTPLGRIGQPQDIAPGVVFLASDDSSWMTGETLYITGGLH</sequence>
<dbReference type="Pfam" id="PF13561">
    <property type="entry name" value="adh_short_C2"/>
    <property type="match status" value="1"/>
</dbReference>